<protein>
    <recommendedName>
        <fullName evidence="11">1,6-anhydro-N-acetylmuramyl-L-alanine amidase AmpD</fullName>
        <ecNumber evidence="5">3.5.1.28</ecNumber>
    </recommendedName>
    <alternativeName>
        <fullName evidence="12">N-acetylmuramoyl-L-alanine amidase</fullName>
    </alternativeName>
</protein>
<dbReference type="AlphaFoldDB" id="A0A066ZX36"/>
<dbReference type="PANTHER" id="PTHR30417">
    <property type="entry name" value="N-ACETYLMURAMOYL-L-ALANINE AMIDASE AMID"/>
    <property type="match status" value="1"/>
</dbReference>
<dbReference type="InterPro" id="IPR051206">
    <property type="entry name" value="NAMLAA_amidase_2"/>
</dbReference>
<evidence type="ECO:0000256" key="1">
    <source>
        <dbReference type="ARBA" id="ARBA00001561"/>
    </source>
</evidence>
<evidence type="ECO:0000256" key="2">
    <source>
        <dbReference type="ARBA" id="ARBA00001947"/>
    </source>
</evidence>
<organism evidence="14 15">
    <name type="scientific">Hydrogenovibrio marinus</name>
    <dbReference type="NCBI Taxonomy" id="28885"/>
    <lineage>
        <taxon>Bacteria</taxon>
        <taxon>Pseudomonadati</taxon>
        <taxon>Pseudomonadota</taxon>
        <taxon>Gammaproteobacteria</taxon>
        <taxon>Thiotrichales</taxon>
        <taxon>Piscirickettsiaceae</taxon>
        <taxon>Hydrogenovibrio</taxon>
    </lineage>
</organism>
<dbReference type="GO" id="GO:0071555">
    <property type="term" value="P:cell wall organization"/>
    <property type="evidence" value="ECO:0007669"/>
    <property type="project" value="UniProtKB-KW"/>
</dbReference>
<keyword evidence="9" id="KW-0862">Zinc</keyword>
<evidence type="ECO:0000256" key="6">
    <source>
        <dbReference type="ARBA" id="ARBA00022490"/>
    </source>
</evidence>
<dbReference type="Gene3D" id="3.40.80.10">
    <property type="entry name" value="Peptidoglycan recognition protein-like"/>
    <property type="match status" value="1"/>
</dbReference>
<comment type="subcellular location">
    <subcellularLocation>
        <location evidence="3">Cytoplasm</location>
    </subcellularLocation>
</comment>
<evidence type="ECO:0000256" key="4">
    <source>
        <dbReference type="ARBA" id="ARBA00007553"/>
    </source>
</evidence>
<dbReference type="GO" id="GO:0009254">
    <property type="term" value="P:peptidoglycan turnover"/>
    <property type="evidence" value="ECO:0007669"/>
    <property type="project" value="TreeGrafter"/>
</dbReference>
<keyword evidence="8" id="KW-0378">Hydrolase</keyword>
<dbReference type="GO" id="GO:0005737">
    <property type="term" value="C:cytoplasm"/>
    <property type="evidence" value="ECO:0007669"/>
    <property type="project" value="UniProtKB-SubCell"/>
</dbReference>
<name>A0A066ZX36_HYDMR</name>
<keyword evidence="6" id="KW-0963">Cytoplasm</keyword>
<dbReference type="STRING" id="28885.EI16_00995"/>
<keyword evidence="15" id="KW-1185">Reference proteome</keyword>
<evidence type="ECO:0000313" key="15">
    <source>
        <dbReference type="Proteomes" id="UP000027341"/>
    </source>
</evidence>
<comment type="caution">
    <text evidence="14">The sequence shown here is derived from an EMBL/GenBank/DDBJ whole genome shotgun (WGS) entry which is preliminary data.</text>
</comment>
<sequence length="184" mass="20524">MKVDLETGLLKQANFVPSPNCDERPEGTEIDLIVVHGISLPPGQFGGQGVEQLFTNRLNPEEDPYYKTIEGLRVSAHLFINRKGEVIQFVPFHLRAWHAGVSRYQERDKCNDFSIGIELEGTDHTPYTASQYSALKKAVQAIMEAYPSIPKDAVTGHEHIAPGRKTDPGPYFMWAAIRSSDTKA</sequence>
<dbReference type="SUPFAM" id="SSF55846">
    <property type="entry name" value="N-acetylmuramoyl-L-alanine amidase-like"/>
    <property type="match status" value="1"/>
</dbReference>
<dbReference type="EMBL" id="JMIU01000001">
    <property type="protein sequence ID" value="KDN94921.1"/>
    <property type="molecule type" value="Genomic_DNA"/>
</dbReference>
<dbReference type="Pfam" id="PF01510">
    <property type="entry name" value="Amidase_2"/>
    <property type="match status" value="1"/>
</dbReference>
<dbReference type="GO" id="GO:0046872">
    <property type="term" value="F:metal ion binding"/>
    <property type="evidence" value="ECO:0007669"/>
    <property type="project" value="UniProtKB-KW"/>
</dbReference>
<evidence type="ECO:0000256" key="10">
    <source>
        <dbReference type="ARBA" id="ARBA00023316"/>
    </source>
</evidence>
<accession>A0A066ZX36</accession>
<gene>
    <name evidence="14" type="ORF">EI16_00995</name>
</gene>
<evidence type="ECO:0000256" key="5">
    <source>
        <dbReference type="ARBA" id="ARBA00011901"/>
    </source>
</evidence>
<evidence type="ECO:0000313" key="14">
    <source>
        <dbReference type="EMBL" id="KDN94921.1"/>
    </source>
</evidence>
<dbReference type="NCBIfam" id="NF008758">
    <property type="entry name" value="PRK11789.1"/>
    <property type="match status" value="1"/>
</dbReference>
<comment type="cofactor">
    <cofactor evidence="2">
        <name>Zn(2+)</name>
        <dbReference type="ChEBI" id="CHEBI:29105"/>
    </cofactor>
</comment>
<evidence type="ECO:0000256" key="9">
    <source>
        <dbReference type="ARBA" id="ARBA00022833"/>
    </source>
</evidence>
<dbReference type="Proteomes" id="UP000027341">
    <property type="component" value="Unassembled WGS sequence"/>
</dbReference>
<dbReference type="GO" id="GO:0008745">
    <property type="term" value="F:N-acetylmuramoyl-L-alanine amidase activity"/>
    <property type="evidence" value="ECO:0007669"/>
    <property type="project" value="UniProtKB-EC"/>
</dbReference>
<feature type="domain" description="N-acetylmuramoyl-L-alanine amidase" evidence="13">
    <location>
        <begin position="18"/>
        <end position="169"/>
    </location>
</feature>
<evidence type="ECO:0000256" key="7">
    <source>
        <dbReference type="ARBA" id="ARBA00022723"/>
    </source>
</evidence>
<evidence type="ECO:0000256" key="3">
    <source>
        <dbReference type="ARBA" id="ARBA00004496"/>
    </source>
</evidence>
<dbReference type="InterPro" id="IPR002502">
    <property type="entry name" value="Amidase_domain"/>
</dbReference>
<dbReference type="EC" id="3.5.1.28" evidence="5"/>
<evidence type="ECO:0000256" key="11">
    <source>
        <dbReference type="ARBA" id="ARBA00039257"/>
    </source>
</evidence>
<comment type="similarity">
    <text evidence="4">Belongs to the N-acetylmuramoyl-L-alanine amidase 2 family.</text>
</comment>
<dbReference type="InterPro" id="IPR036505">
    <property type="entry name" value="Amidase/PGRP_sf"/>
</dbReference>
<comment type="catalytic activity">
    <reaction evidence="1">
        <text>Hydrolyzes the link between N-acetylmuramoyl residues and L-amino acid residues in certain cell-wall glycopeptides.</text>
        <dbReference type="EC" id="3.5.1.28"/>
    </reaction>
</comment>
<keyword evidence="10" id="KW-0961">Cell wall biogenesis/degradation</keyword>
<dbReference type="CDD" id="cd06583">
    <property type="entry name" value="PGRP"/>
    <property type="match status" value="1"/>
</dbReference>
<evidence type="ECO:0000256" key="12">
    <source>
        <dbReference type="ARBA" id="ARBA00042615"/>
    </source>
</evidence>
<proteinExistence type="inferred from homology"/>
<evidence type="ECO:0000256" key="8">
    <source>
        <dbReference type="ARBA" id="ARBA00022801"/>
    </source>
</evidence>
<dbReference type="PANTHER" id="PTHR30417:SF4">
    <property type="entry name" value="1,6-ANHYDRO-N-ACETYLMURAMYL-L-ALANINE AMIDASE AMPD"/>
    <property type="match status" value="1"/>
</dbReference>
<evidence type="ECO:0000259" key="13">
    <source>
        <dbReference type="SMART" id="SM00644"/>
    </source>
</evidence>
<dbReference type="SMART" id="SM00644">
    <property type="entry name" value="Ami_2"/>
    <property type="match status" value="1"/>
</dbReference>
<dbReference type="GO" id="GO:0009253">
    <property type="term" value="P:peptidoglycan catabolic process"/>
    <property type="evidence" value="ECO:0007669"/>
    <property type="project" value="InterPro"/>
</dbReference>
<keyword evidence="7" id="KW-0479">Metal-binding</keyword>
<reference evidence="14 15" key="1">
    <citation type="submission" date="2014-04" db="EMBL/GenBank/DDBJ databases">
        <title>Draft genome sequence of Hydrogenovibrio marinus MH-110, a model organism for aerobic H2 metabolism.</title>
        <authorList>
            <person name="Cha H.J."/>
            <person name="Jo B.H."/>
            <person name="Hwang B.H."/>
        </authorList>
    </citation>
    <scope>NUCLEOTIDE SEQUENCE [LARGE SCALE GENOMIC DNA]</scope>
    <source>
        <strain evidence="14 15">MH-110</strain>
    </source>
</reference>